<dbReference type="SUPFAM" id="SSF160904">
    <property type="entry name" value="Jann2411-like"/>
    <property type="match status" value="1"/>
</dbReference>
<dbReference type="Proteomes" id="UP001401887">
    <property type="component" value="Unassembled WGS sequence"/>
</dbReference>
<organism evidence="2 3">
    <name type="scientific">Deinococcus carri</name>
    <dbReference type="NCBI Taxonomy" id="1211323"/>
    <lineage>
        <taxon>Bacteria</taxon>
        <taxon>Thermotogati</taxon>
        <taxon>Deinococcota</taxon>
        <taxon>Deinococci</taxon>
        <taxon>Deinococcales</taxon>
        <taxon>Deinococcaceae</taxon>
        <taxon>Deinococcus</taxon>
    </lineage>
</organism>
<proteinExistence type="predicted"/>
<dbReference type="PANTHER" id="PTHR35525">
    <property type="entry name" value="BLL6575 PROTEIN"/>
    <property type="match status" value="1"/>
</dbReference>
<dbReference type="Gene3D" id="1.10.3300.10">
    <property type="entry name" value="Jann2411-like domain"/>
    <property type="match status" value="1"/>
</dbReference>
<gene>
    <name evidence="2" type="ORF">Dcar01_02695</name>
</gene>
<feature type="domain" description="Zinc finger CGNR" evidence="1">
    <location>
        <begin position="157"/>
        <end position="199"/>
    </location>
</feature>
<sequence length="208" mass="23565">MKASTTTFAFLAERLCLDFANTVDWHASGHPEERLKTVADLLKWGEDAQLLDAQTRRQLAESAEVHPDQAEVALTRARELREAIYRVFSAVGHDHQPTATDLEALTQARLEAARHQHLQSGGGDFRWVWDDVPDLSRVWWPVALDAADLLTSDLRHRVGECADDRGCGWLFLDVSKAGRRRWCSMKDCGNRAKAQRHRATADRSREQP</sequence>
<dbReference type="InterPro" id="IPR010852">
    <property type="entry name" value="ABATE"/>
</dbReference>
<name>A0ABP9W9C0_9DEIO</name>
<reference evidence="2 3" key="1">
    <citation type="submission" date="2024-02" db="EMBL/GenBank/DDBJ databases">
        <title>Deinococcus carri NBRC 110142.</title>
        <authorList>
            <person name="Ichikawa N."/>
            <person name="Katano-Makiyama Y."/>
            <person name="Hidaka K."/>
        </authorList>
    </citation>
    <scope>NUCLEOTIDE SEQUENCE [LARGE SCALE GENOMIC DNA]</scope>
    <source>
        <strain evidence="2 3">NBRC 110142</strain>
    </source>
</reference>
<dbReference type="PANTHER" id="PTHR35525:SF3">
    <property type="entry name" value="BLL6575 PROTEIN"/>
    <property type="match status" value="1"/>
</dbReference>
<dbReference type="EMBL" id="BAABRP010000011">
    <property type="protein sequence ID" value="GAA5513946.1"/>
    <property type="molecule type" value="Genomic_DNA"/>
</dbReference>
<protein>
    <recommendedName>
        <fullName evidence="1">Zinc finger CGNR domain-containing protein</fullName>
    </recommendedName>
</protein>
<dbReference type="InterPro" id="IPR021005">
    <property type="entry name" value="Znf_CGNR"/>
</dbReference>
<evidence type="ECO:0000313" key="2">
    <source>
        <dbReference type="EMBL" id="GAA5513946.1"/>
    </source>
</evidence>
<dbReference type="RefSeq" id="WP_345466043.1">
    <property type="nucleotide sequence ID" value="NZ_BAABRP010000011.1"/>
</dbReference>
<accession>A0ABP9W9C0</accession>
<dbReference type="Pfam" id="PF07336">
    <property type="entry name" value="ABATE"/>
    <property type="match status" value="1"/>
</dbReference>
<comment type="caution">
    <text evidence="2">The sequence shown here is derived from an EMBL/GenBank/DDBJ whole genome shotgun (WGS) entry which is preliminary data.</text>
</comment>
<evidence type="ECO:0000313" key="3">
    <source>
        <dbReference type="Proteomes" id="UP001401887"/>
    </source>
</evidence>
<dbReference type="Pfam" id="PF11706">
    <property type="entry name" value="zf-CGNR"/>
    <property type="match status" value="1"/>
</dbReference>
<dbReference type="InterPro" id="IPR023286">
    <property type="entry name" value="ABATE_dom_sf"/>
</dbReference>
<keyword evidence="3" id="KW-1185">Reference proteome</keyword>
<evidence type="ECO:0000259" key="1">
    <source>
        <dbReference type="Pfam" id="PF11706"/>
    </source>
</evidence>